<accession>A0AAD8IFV5</accession>
<dbReference type="Proteomes" id="UP001237642">
    <property type="component" value="Unassembled WGS sequence"/>
</dbReference>
<name>A0AAD8IFV5_9APIA</name>
<comment type="caution">
    <text evidence="1">The sequence shown here is derived from an EMBL/GenBank/DDBJ whole genome shotgun (WGS) entry which is preliminary data.</text>
</comment>
<reference evidence="1" key="2">
    <citation type="submission" date="2023-05" db="EMBL/GenBank/DDBJ databases">
        <authorList>
            <person name="Schelkunov M.I."/>
        </authorList>
    </citation>
    <scope>NUCLEOTIDE SEQUENCE</scope>
    <source>
        <strain evidence="1">Hsosn_3</strain>
        <tissue evidence="1">Leaf</tissue>
    </source>
</reference>
<evidence type="ECO:0000313" key="2">
    <source>
        <dbReference type="Proteomes" id="UP001237642"/>
    </source>
</evidence>
<reference evidence="1" key="1">
    <citation type="submission" date="2023-02" db="EMBL/GenBank/DDBJ databases">
        <title>Genome of toxic invasive species Heracleum sosnowskyi carries increased number of genes despite the absence of recent whole-genome duplications.</title>
        <authorList>
            <person name="Schelkunov M."/>
            <person name="Shtratnikova V."/>
            <person name="Makarenko M."/>
            <person name="Klepikova A."/>
            <person name="Omelchenko D."/>
            <person name="Novikova G."/>
            <person name="Obukhova E."/>
            <person name="Bogdanov V."/>
            <person name="Penin A."/>
            <person name="Logacheva M."/>
        </authorList>
    </citation>
    <scope>NUCLEOTIDE SEQUENCE</scope>
    <source>
        <strain evidence="1">Hsosn_3</strain>
        <tissue evidence="1">Leaf</tissue>
    </source>
</reference>
<evidence type="ECO:0000313" key="1">
    <source>
        <dbReference type="EMBL" id="KAK1384206.1"/>
    </source>
</evidence>
<proteinExistence type="predicted"/>
<dbReference type="EMBL" id="JAUIZM010000005">
    <property type="protein sequence ID" value="KAK1384206.1"/>
    <property type="molecule type" value="Genomic_DNA"/>
</dbReference>
<organism evidence="1 2">
    <name type="scientific">Heracleum sosnowskyi</name>
    <dbReference type="NCBI Taxonomy" id="360622"/>
    <lineage>
        <taxon>Eukaryota</taxon>
        <taxon>Viridiplantae</taxon>
        <taxon>Streptophyta</taxon>
        <taxon>Embryophyta</taxon>
        <taxon>Tracheophyta</taxon>
        <taxon>Spermatophyta</taxon>
        <taxon>Magnoliopsida</taxon>
        <taxon>eudicotyledons</taxon>
        <taxon>Gunneridae</taxon>
        <taxon>Pentapetalae</taxon>
        <taxon>asterids</taxon>
        <taxon>campanulids</taxon>
        <taxon>Apiales</taxon>
        <taxon>Apiaceae</taxon>
        <taxon>Apioideae</taxon>
        <taxon>apioid superclade</taxon>
        <taxon>Tordylieae</taxon>
        <taxon>Tordyliinae</taxon>
        <taxon>Heracleum</taxon>
    </lineage>
</organism>
<keyword evidence="2" id="KW-1185">Reference proteome</keyword>
<gene>
    <name evidence="1" type="ORF">POM88_021941</name>
</gene>
<dbReference type="AlphaFoldDB" id="A0AAD8IFV5"/>
<sequence length="142" mass="15634">MDKLKAALCGKNIEFNLSPDIGSQQGSCSKGAHAILKELDLQGVKKKLDLIEDAEVEDIGGETHIEKKTEVEEKNEEAEIVQIEDDHQVVVDKVCKEGDELEVEGSTEWELAIYSPTNVVAYATINTVCDVLHGKPLKKENT</sequence>
<protein>
    <submittedName>
        <fullName evidence="1">Uncharacterized protein</fullName>
    </submittedName>
</protein>